<protein>
    <submittedName>
        <fullName evidence="2">Uncharacterized protein</fullName>
    </submittedName>
</protein>
<organism evidence="2">
    <name type="scientific">Wuchereria bancrofti</name>
    <dbReference type="NCBI Taxonomy" id="6293"/>
    <lineage>
        <taxon>Eukaryota</taxon>
        <taxon>Metazoa</taxon>
        <taxon>Ecdysozoa</taxon>
        <taxon>Nematoda</taxon>
        <taxon>Chromadorea</taxon>
        <taxon>Rhabditida</taxon>
        <taxon>Spirurina</taxon>
        <taxon>Spiruromorpha</taxon>
        <taxon>Filarioidea</taxon>
        <taxon>Onchocercidae</taxon>
        <taxon>Wuchereria</taxon>
    </lineage>
</organism>
<reference evidence="2" key="1">
    <citation type="submission" date="2016-11" db="UniProtKB">
        <authorList>
            <consortium name="WormBaseParasite"/>
        </authorList>
    </citation>
    <scope>IDENTIFICATION</scope>
    <source>
        <strain evidence="2">pt0022</strain>
    </source>
</reference>
<name>A0A1I8EFC2_WUCBA</name>
<evidence type="ECO:0000256" key="1">
    <source>
        <dbReference type="SAM" id="Phobius"/>
    </source>
</evidence>
<keyword evidence="1" id="KW-0472">Membrane</keyword>
<evidence type="ECO:0000313" key="2">
    <source>
        <dbReference type="WBParaSite" id="maker-PairedContig_1835-snap-gene-0.15-mRNA-1"/>
    </source>
</evidence>
<dbReference type="AlphaFoldDB" id="A0A1I8EFC2"/>
<sequence length="297" mass="33663">MQSVAGIIDTGKAQLYNKPGKNLQNYNKVIGVKVVFHKFCTNRQFPQQHANNEKVFTCKKKYGFCGTPSKPGFTASTYQVMIAKMIASMISIKRKWPNYVLFQKKKKTVYRIEEKLRQRMPRFPPLGFNLCNGPIRIGTANLISVFHDKIQIIVVIKLTTNICEKSGDGIIVRAQIIAVLANMTLCTVAIIVILVTIRIIRKEGITELNNVAKILPTALDSISYCEISVPIVATIANCMKIPLNEVVKEYEEGSIKRRYIALEIFHSDSLTWKLIWKFPSKFINYGYIGEELIVKAN</sequence>
<proteinExistence type="predicted"/>
<feature type="transmembrane region" description="Helical" evidence="1">
    <location>
        <begin position="176"/>
        <end position="200"/>
    </location>
</feature>
<accession>A0A1I8EFC2</accession>
<dbReference type="WBParaSite" id="maker-PairedContig_1835-snap-gene-0.15-mRNA-1">
    <property type="protein sequence ID" value="maker-PairedContig_1835-snap-gene-0.15-mRNA-1"/>
    <property type="gene ID" value="maker-PairedContig_1835-snap-gene-0.15"/>
</dbReference>
<keyword evidence="1" id="KW-1133">Transmembrane helix</keyword>
<keyword evidence="1" id="KW-0812">Transmembrane</keyword>